<dbReference type="AlphaFoldDB" id="K1PQV7"/>
<sequence>MELKMMQLATSQVGRVVSLTEAHATLHSLSPHLAKFCHTTANTTTIIWLDDHAQIDQCVLVCFSGSDGRRKSKKTFVPIHMGKDESSSYSFLYDRHYMSMRSGGRHHTPFTCWLYNTTAEESQLAHDQNGLKLVELKIMQLATGQVGRVVSLPEAHATLHSISLHLANFCHTSVNTTTVVWLEDHVQDDQV</sequence>
<dbReference type="InParanoid" id="K1PQV7"/>
<dbReference type="HOGENOM" id="CLU_1422751_0_0_1"/>
<name>K1PQV7_MAGGI</name>
<dbReference type="EMBL" id="JH818980">
    <property type="protein sequence ID" value="EKC18805.1"/>
    <property type="molecule type" value="Genomic_DNA"/>
</dbReference>
<proteinExistence type="predicted"/>
<reference evidence="1" key="1">
    <citation type="journal article" date="2012" name="Nature">
        <title>The oyster genome reveals stress adaptation and complexity of shell formation.</title>
        <authorList>
            <person name="Zhang G."/>
            <person name="Fang X."/>
            <person name="Guo X."/>
            <person name="Li L."/>
            <person name="Luo R."/>
            <person name="Xu F."/>
            <person name="Yang P."/>
            <person name="Zhang L."/>
            <person name="Wang X."/>
            <person name="Qi H."/>
            <person name="Xiong Z."/>
            <person name="Que H."/>
            <person name="Xie Y."/>
            <person name="Holland P.W."/>
            <person name="Paps J."/>
            <person name="Zhu Y."/>
            <person name="Wu F."/>
            <person name="Chen Y."/>
            <person name="Wang J."/>
            <person name="Peng C."/>
            <person name="Meng J."/>
            <person name="Yang L."/>
            <person name="Liu J."/>
            <person name="Wen B."/>
            <person name="Zhang N."/>
            <person name="Huang Z."/>
            <person name="Zhu Q."/>
            <person name="Feng Y."/>
            <person name="Mount A."/>
            <person name="Hedgecock D."/>
            <person name="Xu Z."/>
            <person name="Liu Y."/>
            <person name="Domazet-Loso T."/>
            <person name="Du Y."/>
            <person name="Sun X."/>
            <person name="Zhang S."/>
            <person name="Liu B."/>
            <person name="Cheng P."/>
            <person name="Jiang X."/>
            <person name="Li J."/>
            <person name="Fan D."/>
            <person name="Wang W."/>
            <person name="Fu W."/>
            <person name="Wang T."/>
            <person name="Wang B."/>
            <person name="Zhang J."/>
            <person name="Peng Z."/>
            <person name="Li Y."/>
            <person name="Li N."/>
            <person name="Wang J."/>
            <person name="Chen M."/>
            <person name="He Y."/>
            <person name="Tan F."/>
            <person name="Song X."/>
            <person name="Zheng Q."/>
            <person name="Huang R."/>
            <person name="Yang H."/>
            <person name="Du X."/>
            <person name="Chen L."/>
            <person name="Yang M."/>
            <person name="Gaffney P.M."/>
            <person name="Wang S."/>
            <person name="Luo L."/>
            <person name="She Z."/>
            <person name="Ming Y."/>
            <person name="Huang W."/>
            <person name="Zhang S."/>
            <person name="Huang B."/>
            <person name="Zhang Y."/>
            <person name="Qu T."/>
            <person name="Ni P."/>
            <person name="Miao G."/>
            <person name="Wang J."/>
            <person name="Wang Q."/>
            <person name="Steinberg C.E."/>
            <person name="Wang H."/>
            <person name="Li N."/>
            <person name="Qian L."/>
            <person name="Zhang G."/>
            <person name="Li Y."/>
            <person name="Yang H."/>
            <person name="Liu X."/>
            <person name="Wang J."/>
            <person name="Yin Y."/>
            <person name="Wang J."/>
        </authorList>
    </citation>
    <scope>NUCLEOTIDE SEQUENCE [LARGE SCALE GENOMIC DNA]</scope>
    <source>
        <strain evidence="1">05x7-T-G4-1.051#20</strain>
    </source>
</reference>
<evidence type="ECO:0000313" key="1">
    <source>
        <dbReference type="EMBL" id="EKC18805.1"/>
    </source>
</evidence>
<gene>
    <name evidence="1" type="ORF">CGI_10010819</name>
</gene>
<accession>K1PQV7</accession>
<organism evidence="1">
    <name type="scientific">Magallana gigas</name>
    <name type="common">Pacific oyster</name>
    <name type="synonym">Crassostrea gigas</name>
    <dbReference type="NCBI Taxonomy" id="29159"/>
    <lineage>
        <taxon>Eukaryota</taxon>
        <taxon>Metazoa</taxon>
        <taxon>Spiralia</taxon>
        <taxon>Lophotrochozoa</taxon>
        <taxon>Mollusca</taxon>
        <taxon>Bivalvia</taxon>
        <taxon>Autobranchia</taxon>
        <taxon>Pteriomorphia</taxon>
        <taxon>Ostreida</taxon>
        <taxon>Ostreoidea</taxon>
        <taxon>Ostreidae</taxon>
        <taxon>Magallana</taxon>
    </lineage>
</organism>
<protein>
    <submittedName>
        <fullName evidence="1">Uncharacterized protein</fullName>
    </submittedName>
</protein>